<dbReference type="EMBL" id="MTYI01000016">
    <property type="protein sequence ID" value="PNP59190.1"/>
    <property type="molecule type" value="Genomic_DNA"/>
</dbReference>
<dbReference type="OrthoDB" id="6612291at2759"/>
<feature type="transmembrane region" description="Helical" evidence="6">
    <location>
        <begin position="150"/>
        <end position="169"/>
    </location>
</feature>
<dbReference type="GO" id="GO:0016020">
    <property type="term" value="C:membrane"/>
    <property type="evidence" value="ECO:0007669"/>
    <property type="project" value="UniProtKB-SubCell"/>
</dbReference>
<feature type="transmembrane region" description="Helical" evidence="6">
    <location>
        <begin position="71"/>
        <end position="89"/>
    </location>
</feature>
<reference evidence="8 9" key="1">
    <citation type="submission" date="2017-02" db="EMBL/GenBank/DDBJ databases">
        <title>Genomes of Trichoderma spp. with biocontrol activity.</title>
        <authorList>
            <person name="Gardiner D."/>
            <person name="Kazan K."/>
            <person name="Vos C."/>
            <person name="Harvey P."/>
        </authorList>
    </citation>
    <scope>NUCLEOTIDE SEQUENCE [LARGE SCALE GENOMIC DNA]</scope>
    <source>
        <strain evidence="8 9">Tr1</strain>
    </source>
</reference>
<dbReference type="InterPro" id="IPR005829">
    <property type="entry name" value="Sugar_transporter_CS"/>
</dbReference>
<dbReference type="InterPro" id="IPR050360">
    <property type="entry name" value="MFS_Sugar_Transporters"/>
</dbReference>
<evidence type="ECO:0000256" key="1">
    <source>
        <dbReference type="ARBA" id="ARBA00004141"/>
    </source>
</evidence>
<feature type="transmembrane region" description="Helical" evidence="6">
    <location>
        <begin position="368"/>
        <end position="389"/>
    </location>
</feature>
<dbReference type="GO" id="GO:0005351">
    <property type="term" value="F:carbohydrate:proton symporter activity"/>
    <property type="evidence" value="ECO:0007669"/>
    <property type="project" value="TreeGrafter"/>
</dbReference>
<feature type="transmembrane region" description="Helical" evidence="6">
    <location>
        <begin position="435"/>
        <end position="459"/>
    </location>
</feature>
<protein>
    <recommendedName>
        <fullName evidence="7">Major facilitator superfamily (MFS) profile domain-containing protein</fullName>
    </recommendedName>
</protein>
<evidence type="ECO:0000256" key="6">
    <source>
        <dbReference type="SAM" id="Phobius"/>
    </source>
</evidence>
<feature type="domain" description="Major facilitator superfamily (MFS) profile" evidence="7">
    <location>
        <begin position="16"/>
        <end position="488"/>
    </location>
</feature>
<feature type="transmembrane region" description="Helical" evidence="6">
    <location>
        <begin position="98"/>
        <end position="123"/>
    </location>
</feature>
<evidence type="ECO:0000313" key="9">
    <source>
        <dbReference type="Proteomes" id="UP000236290"/>
    </source>
</evidence>
<evidence type="ECO:0000259" key="7">
    <source>
        <dbReference type="PROSITE" id="PS50850"/>
    </source>
</evidence>
<organism evidence="8 9">
    <name type="scientific">Trichoderma harzianum</name>
    <name type="common">Hypocrea lixii</name>
    <dbReference type="NCBI Taxonomy" id="5544"/>
    <lineage>
        <taxon>Eukaryota</taxon>
        <taxon>Fungi</taxon>
        <taxon>Dikarya</taxon>
        <taxon>Ascomycota</taxon>
        <taxon>Pezizomycotina</taxon>
        <taxon>Sordariomycetes</taxon>
        <taxon>Hypocreomycetidae</taxon>
        <taxon>Hypocreales</taxon>
        <taxon>Hypocreaceae</taxon>
        <taxon>Trichoderma</taxon>
    </lineage>
</organism>
<dbReference type="AlphaFoldDB" id="A0A2K0UN49"/>
<comment type="caution">
    <text evidence="8">The sequence shown here is derived from an EMBL/GenBank/DDBJ whole genome shotgun (WGS) entry which is preliminary data.</text>
</comment>
<keyword evidence="3 6" id="KW-0812">Transmembrane</keyword>
<dbReference type="Pfam" id="PF00083">
    <property type="entry name" value="Sugar_tr"/>
    <property type="match status" value="2"/>
</dbReference>
<sequence>MAPYLGLSGKSLNFIIGIIGATAFALQGYDQAVGNGILTLKTFLNVFPQTDTLDTKGAQKSHNATIQGTTIAIYEVGCTLGALACVYIGDKLGRIRTVFAAGIVTLVGVAIQTSAFSLGQFIAGRVITGSSRLIWLQLKSNEENTINQQISLTIGLGLGACTATVPMWISECANAKDRGYFVLLQGLFALGGIVTATWLEFGLFYVKDNAVNWRFPIAFQAVLALIVVSAILFMPESPRWLLKNARTEEASIVLAVLGDTTAESETIAAEIATISSAIEQETNSDGSNNPFAMNHGRYLHRTMLGLGVCFLGEMTGVNIVTFYSTTIFQINLGYSGTTSRVISGCLQIWQLLAAGLAVFLVDRVGRRPLLIVSAAGMAVAHACLAGLTSNLHNKHASDAAIFFYFVALFFFPIGLFLLPFMYAAEIAPLRTRSQVTAMAAAIHWLFGFVIAEVTPVAFANISWRYYIVYASISAFSSAVFYLFYPETRGRTLEEIDEIFTQSRSIFDTVGVAKTLPFATLPDLENEKTPRVEQSE</sequence>
<evidence type="ECO:0000256" key="3">
    <source>
        <dbReference type="ARBA" id="ARBA00022692"/>
    </source>
</evidence>
<evidence type="ECO:0000256" key="4">
    <source>
        <dbReference type="ARBA" id="ARBA00022989"/>
    </source>
</evidence>
<keyword evidence="5 6" id="KW-0472">Membrane</keyword>
<dbReference type="InterPro" id="IPR005828">
    <property type="entry name" value="MFS_sugar_transport-like"/>
</dbReference>
<feature type="transmembrane region" description="Helical" evidence="6">
    <location>
        <begin position="217"/>
        <end position="234"/>
    </location>
</feature>
<dbReference type="PROSITE" id="PS00216">
    <property type="entry name" value="SUGAR_TRANSPORT_1"/>
    <property type="match status" value="1"/>
</dbReference>
<name>A0A2K0UN49_TRIHA</name>
<feature type="transmembrane region" description="Helical" evidence="6">
    <location>
        <begin position="181"/>
        <end position="205"/>
    </location>
</feature>
<dbReference type="InterPro" id="IPR020846">
    <property type="entry name" value="MFS_dom"/>
</dbReference>
<comment type="similarity">
    <text evidence="2">Belongs to the major facilitator superfamily. Sugar transporter (TC 2.A.1.1) family.</text>
</comment>
<feature type="transmembrane region" description="Helical" evidence="6">
    <location>
        <begin position="341"/>
        <end position="361"/>
    </location>
</feature>
<dbReference type="SUPFAM" id="SSF103473">
    <property type="entry name" value="MFS general substrate transporter"/>
    <property type="match status" value="2"/>
</dbReference>
<evidence type="ECO:0000256" key="5">
    <source>
        <dbReference type="ARBA" id="ARBA00023136"/>
    </source>
</evidence>
<dbReference type="Proteomes" id="UP000236290">
    <property type="component" value="Unassembled WGS sequence"/>
</dbReference>
<dbReference type="PANTHER" id="PTHR48022:SF45">
    <property type="entry name" value="MAJOR FACILITATOR SUPERFAMILY (MFS) PROFILE DOMAIN-CONTAINING PROTEIN-RELATED"/>
    <property type="match status" value="1"/>
</dbReference>
<feature type="transmembrane region" description="Helical" evidence="6">
    <location>
        <begin position="401"/>
        <end position="423"/>
    </location>
</feature>
<dbReference type="PANTHER" id="PTHR48022">
    <property type="entry name" value="PLASTIDIC GLUCOSE TRANSPORTER 4"/>
    <property type="match status" value="1"/>
</dbReference>
<feature type="transmembrane region" description="Helical" evidence="6">
    <location>
        <begin position="303"/>
        <end position="321"/>
    </location>
</feature>
<accession>A0A2K0UN49</accession>
<dbReference type="InterPro" id="IPR036259">
    <property type="entry name" value="MFS_trans_sf"/>
</dbReference>
<dbReference type="PROSITE" id="PS50850">
    <property type="entry name" value="MFS"/>
    <property type="match status" value="1"/>
</dbReference>
<evidence type="ECO:0000256" key="2">
    <source>
        <dbReference type="ARBA" id="ARBA00010992"/>
    </source>
</evidence>
<keyword evidence="4 6" id="KW-1133">Transmembrane helix</keyword>
<comment type="subcellular location">
    <subcellularLocation>
        <location evidence="1">Membrane</location>
        <topology evidence="1">Multi-pass membrane protein</topology>
    </subcellularLocation>
</comment>
<evidence type="ECO:0000313" key="8">
    <source>
        <dbReference type="EMBL" id="PNP59190.1"/>
    </source>
</evidence>
<proteinExistence type="inferred from homology"/>
<dbReference type="Gene3D" id="1.20.1250.20">
    <property type="entry name" value="MFS general substrate transporter like domains"/>
    <property type="match status" value="2"/>
</dbReference>
<feature type="transmembrane region" description="Helical" evidence="6">
    <location>
        <begin position="12"/>
        <end position="29"/>
    </location>
</feature>
<feature type="transmembrane region" description="Helical" evidence="6">
    <location>
        <begin position="465"/>
        <end position="484"/>
    </location>
</feature>
<gene>
    <name evidence="8" type="ORF">THARTR1_01438</name>
</gene>